<protein>
    <recommendedName>
        <fullName evidence="3">MBL fold metallo-hydrolase</fullName>
    </recommendedName>
</protein>
<evidence type="ECO:0000313" key="1">
    <source>
        <dbReference type="EMBL" id="MDT9592015.1"/>
    </source>
</evidence>
<dbReference type="Proteomes" id="UP001268542">
    <property type="component" value="Unassembled WGS sequence"/>
</dbReference>
<gene>
    <name evidence="1" type="ORF">RDV89_02985</name>
</gene>
<accession>A0ABU3PS18</accession>
<evidence type="ECO:0008006" key="3">
    <source>
        <dbReference type="Google" id="ProtNLM"/>
    </source>
</evidence>
<organism evidence="1 2">
    <name type="scientific">Nocardioides imazamoxiresistens</name>
    <dbReference type="NCBI Taxonomy" id="3231893"/>
    <lineage>
        <taxon>Bacteria</taxon>
        <taxon>Bacillati</taxon>
        <taxon>Actinomycetota</taxon>
        <taxon>Actinomycetes</taxon>
        <taxon>Propionibacteriales</taxon>
        <taxon>Nocardioidaceae</taxon>
        <taxon>Nocardioides</taxon>
    </lineage>
</organism>
<dbReference type="InterPro" id="IPR036866">
    <property type="entry name" value="RibonucZ/Hydroxyglut_hydro"/>
</dbReference>
<name>A0ABU3PS18_9ACTN</name>
<comment type="caution">
    <text evidence="1">The sequence shown here is derived from an EMBL/GenBank/DDBJ whole genome shotgun (WGS) entry which is preliminary data.</text>
</comment>
<dbReference type="EMBL" id="JAVYII010000001">
    <property type="protein sequence ID" value="MDT9592015.1"/>
    <property type="molecule type" value="Genomic_DNA"/>
</dbReference>
<proteinExistence type="predicted"/>
<sequence length="176" mass="19116">MSRPWGRRAAFVAAGAGGAALLRRAGAVAAVADVISELRPPDLTRWSHLVEQPVADDRARGRVRVQFLGVATLVISDGVSTILIDGFFSRPGVLRVRLGRLRPKERRITSALHRARTRHVDALFVAHSHYDHALDSAVVAGLTGAELHGSRSTRAIARSQGFDLERFRPISTHAHA</sequence>
<reference evidence="1 2" key="1">
    <citation type="submission" date="2023-08" db="EMBL/GenBank/DDBJ databases">
        <title>Nocardioides seae sp. nov., a bacterium isolated from a soil.</title>
        <authorList>
            <person name="Wang X."/>
        </authorList>
    </citation>
    <scope>NUCLEOTIDE SEQUENCE [LARGE SCALE GENOMIC DNA]</scope>
    <source>
        <strain evidence="1 2">YZH12</strain>
    </source>
</reference>
<dbReference type="Gene3D" id="3.60.15.10">
    <property type="entry name" value="Ribonuclease Z/Hydroxyacylglutathione hydrolase-like"/>
    <property type="match status" value="1"/>
</dbReference>
<keyword evidence="2" id="KW-1185">Reference proteome</keyword>
<dbReference type="SUPFAM" id="SSF56281">
    <property type="entry name" value="Metallo-hydrolase/oxidoreductase"/>
    <property type="match status" value="1"/>
</dbReference>
<evidence type="ECO:0000313" key="2">
    <source>
        <dbReference type="Proteomes" id="UP001268542"/>
    </source>
</evidence>